<organism evidence="1 2">
    <name type="scientific">Microlunatus kandeliicorticis</name>
    <dbReference type="NCBI Taxonomy" id="1759536"/>
    <lineage>
        <taxon>Bacteria</taxon>
        <taxon>Bacillati</taxon>
        <taxon>Actinomycetota</taxon>
        <taxon>Actinomycetes</taxon>
        <taxon>Propionibacteriales</taxon>
        <taxon>Propionibacteriaceae</taxon>
        <taxon>Microlunatus</taxon>
    </lineage>
</organism>
<reference evidence="1 2" key="1">
    <citation type="submission" date="2020-07" db="EMBL/GenBank/DDBJ databases">
        <title>Sequencing the genomes of 1000 actinobacteria strains.</title>
        <authorList>
            <person name="Klenk H.-P."/>
        </authorList>
    </citation>
    <scope>NUCLEOTIDE SEQUENCE [LARGE SCALE GENOMIC DNA]</scope>
    <source>
        <strain evidence="1 2">DSM 100723</strain>
    </source>
</reference>
<dbReference type="EMBL" id="JACGWT010000005">
    <property type="protein sequence ID" value="MBA8795482.1"/>
    <property type="molecule type" value="Genomic_DNA"/>
</dbReference>
<proteinExistence type="predicted"/>
<dbReference type="Proteomes" id="UP000523079">
    <property type="component" value="Unassembled WGS sequence"/>
</dbReference>
<name>A0A7W3IUF7_9ACTN</name>
<evidence type="ECO:0000313" key="2">
    <source>
        <dbReference type="Proteomes" id="UP000523079"/>
    </source>
</evidence>
<keyword evidence="2" id="KW-1185">Reference proteome</keyword>
<gene>
    <name evidence="1" type="ORF">FHX74_003118</name>
</gene>
<sequence>MSIFVAVLAFAVILVVPVIALIRTAAPETRERVHRLAVSVGHTLAFDPRHPQIHY</sequence>
<dbReference type="RefSeq" id="WP_182561098.1">
    <property type="nucleotide sequence ID" value="NZ_JACGWT010000005.1"/>
</dbReference>
<dbReference type="AlphaFoldDB" id="A0A7W3IUF7"/>
<accession>A0A7W3IUF7</accession>
<evidence type="ECO:0000313" key="1">
    <source>
        <dbReference type="EMBL" id="MBA8795482.1"/>
    </source>
</evidence>
<comment type="caution">
    <text evidence="1">The sequence shown here is derived from an EMBL/GenBank/DDBJ whole genome shotgun (WGS) entry which is preliminary data.</text>
</comment>
<protein>
    <submittedName>
        <fullName evidence="1">Uncharacterized protein</fullName>
    </submittedName>
</protein>